<dbReference type="PROSITE" id="PS51007">
    <property type="entry name" value="CYTC"/>
    <property type="match status" value="1"/>
</dbReference>
<feature type="domain" description="Cytochrome c" evidence="4">
    <location>
        <begin position="61"/>
        <end position="114"/>
    </location>
</feature>
<accession>A0A0F9DRD4</accession>
<reference evidence="5" key="1">
    <citation type="journal article" date="2015" name="Nature">
        <title>Complex archaea that bridge the gap between prokaryotes and eukaryotes.</title>
        <authorList>
            <person name="Spang A."/>
            <person name="Saw J.H."/>
            <person name="Jorgensen S.L."/>
            <person name="Zaremba-Niedzwiedzka K."/>
            <person name="Martijn J."/>
            <person name="Lind A.E."/>
            <person name="van Eijk R."/>
            <person name="Schleper C."/>
            <person name="Guy L."/>
            <person name="Ettema T.J."/>
        </authorList>
    </citation>
    <scope>NUCLEOTIDE SEQUENCE</scope>
</reference>
<name>A0A0F9DRD4_9ZZZZ</name>
<dbReference type="AlphaFoldDB" id="A0A0F9DRD4"/>
<dbReference type="InterPro" id="IPR009056">
    <property type="entry name" value="Cyt_c-like_dom"/>
</dbReference>
<keyword evidence="3" id="KW-0408">Iron</keyword>
<organism evidence="5">
    <name type="scientific">marine sediment metagenome</name>
    <dbReference type="NCBI Taxonomy" id="412755"/>
    <lineage>
        <taxon>unclassified sequences</taxon>
        <taxon>metagenomes</taxon>
        <taxon>ecological metagenomes</taxon>
    </lineage>
</organism>
<comment type="caution">
    <text evidence="5">The sequence shown here is derived from an EMBL/GenBank/DDBJ whole genome shotgun (WGS) entry which is preliminary data.</text>
</comment>
<dbReference type="SUPFAM" id="SSF46626">
    <property type="entry name" value="Cytochrome c"/>
    <property type="match status" value="1"/>
</dbReference>
<keyword evidence="1" id="KW-0349">Heme</keyword>
<feature type="non-terminal residue" evidence="5">
    <location>
        <position position="114"/>
    </location>
</feature>
<proteinExistence type="predicted"/>
<protein>
    <recommendedName>
        <fullName evidence="4">Cytochrome c domain-containing protein</fullName>
    </recommendedName>
</protein>
<keyword evidence="2" id="KW-0479">Metal-binding</keyword>
<dbReference type="EMBL" id="LAZR01040429">
    <property type="protein sequence ID" value="KKL14508.1"/>
    <property type="molecule type" value="Genomic_DNA"/>
</dbReference>
<dbReference type="GO" id="GO:0009055">
    <property type="term" value="F:electron transfer activity"/>
    <property type="evidence" value="ECO:0007669"/>
    <property type="project" value="InterPro"/>
</dbReference>
<dbReference type="InterPro" id="IPR036909">
    <property type="entry name" value="Cyt_c-like_dom_sf"/>
</dbReference>
<dbReference type="GO" id="GO:0020037">
    <property type="term" value="F:heme binding"/>
    <property type="evidence" value="ECO:0007669"/>
    <property type="project" value="InterPro"/>
</dbReference>
<dbReference type="GO" id="GO:0046872">
    <property type="term" value="F:metal ion binding"/>
    <property type="evidence" value="ECO:0007669"/>
    <property type="project" value="UniProtKB-KW"/>
</dbReference>
<gene>
    <name evidence="5" type="ORF">LCGC14_2514930</name>
</gene>
<dbReference type="Gene3D" id="1.10.760.10">
    <property type="entry name" value="Cytochrome c-like domain"/>
    <property type="match status" value="1"/>
</dbReference>
<sequence length="114" mass="12104">MSQSANRKPLSGRYNDGPLRQLLDYRENTKYHSIEDSIMTLRAPLALAACLLTIGSALADEQFDAGKKVFLEQAQPSCTICHTLNDAGSAGAIGPNLDELKPSADQVVNAVSGG</sequence>
<evidence type="ECO:0000313" key="5">
    <source>
        <dbReference type="EMBL" id="KKL14508.1"/>
    </source>
</evidence>
<evidence type="ECO:0000259" key="4">
    <source>
        <dbReference type="PROSITE" id="PS51007"/>
    </source>
</evidence>
<evidence type="ECO:0000256" key="1">
    <source>
        <dbReference type="ARBA" id="ARBA00022617"/>
    </source>
</evidence>
<evidence type="ECO:0000256" key="3">
    <source>
        <dbReference type="ARBA" id="ARBA00023004"/>
    </source>
</evidence>
<evidence type="ECO:0000256" key="2">
    <source>
        <dbReference type="ARBA" id="ARBA00022723"/>
    </source>
</evidence>